<evidence type="ECO:0000313" key="2">
    <source>
        <dbReference type="Proteomes" id="UP000178724"/>
    </source>
</evidence>
<reference evidence="1 2" key="1">
    <citation type="journal article" date="2016" name="Nat. Commun.">
        <title>Thousands of microbial genomes shed light on interconnected biogeochemical processes in an aquifer system.</title>
        <authorList>
            <person name="Anantharaman K."/>
            <person name="Brown C.T."/>
            <person name="Hug L.A."/>
            <person name="Sharon I."/>
            <person name="Castelle C.J."/>
            <person name="Probst A.J."/>
            <person name="Thomas B.C."/>
            <person name="Singh A."/>
            <person name="Wilkins M.J."/>
            <person name="Karaoz U."/>
            <person name="Brodie E.L."/>
            <person name="Williams K.H."/>
            <person name="Hubbard S.S."/>
            <person name="Banfield J.F."/>
        </authorList>
    </citation>
    <scope>NUCLEOTIDE SEQUENCE [LARGE SCALE GENOMIC DNA]</scope>
</reference>
<dbReference type="AlphaFoldDB" id="A0A1F4Q2T6"/>
<evidence type="ECO:0000313" key="1">
    <source>
        <dbReference type="EMBL" id="OGB90187.1"/>
    </source>
</evidence>
<dbReference type="InterPro" id="IPR035069">
    <property type="entry name" value="TTHA1013/TTHA0281-like"/>
</dbReference>
<dbReference type="Proteomes" id="UP000178724">
    <property type="component" value="Unassembled WGS sequence"/>
</dbReference>
<evidence type="ECO:0008006" key="3">
    <source>
        <dbReference type="Google" id="ProtNLM"/>
    </source>
</evidence>
<proteinExistence type="predicted"/>
<protein>
    <recommendedName>
        <fullName evidence="3">HicB-like antitoxin of toxin-antitoxin system domain-containing protein</fullName>
    </recommendedName>
</protein>
<dbReference type="EMBL" id="METM01000014">
    <property type="protein sequence ID" value="OGB90187.1"/>
    <property type="molecule type" value="Genomic_DNA"/>
</dbReference>
<organism evidence="1 2">
    <name type="scientific">candidate division WOR-1 bacterium RIFCSPHIGHO2_01_FULL_53_15</name>
    <dbReference type="NCBI Taxonomy" id="1802564"/>
    <lineage>
        <taxon>Bacteria</taxon>
        <taxon>Bacillati</taxon>
        <taxon>Saganbacteria</taxon>
    </lineage>
</organism>
<sequence length="93" mass="10422">MYKNISFTGEIFEEKGMFVGHCPELDLSSCGKSLREAKKNLLEATRLFMEESLKMGTLKDILEESGYDTSRADLKSPLVETDKLELKVDVGVS</sequence>
<comment type="caution">
    <text evidence="1">The sequence shown here is derived from an EMBL/GenBank/DDBJ whole genome shotgun (WGS) entry which is preliminary data.</text>
</comment>
<dbReference type="Gene3D" id="3.30.160.250">
    <property type="match status" value="1"/>
</dbReference>
<dbReference type="SUPFAM" id="SSF143100">
    <property type="entry name" value="TTHA1013/TTHA0281-like"/>
    <property type="match status" value="1"/>
</dbReference>
<name>A0A1F4Q2T6_UNCSA</name>
<gene>
    <name evidence="1" type="ORF">A2625_04310</name>
</gene>
<accession>A0A1F4Q2T6</accession>